<dbReference type="Proteomes" id="UP000681967">
    <property type="component" value="Unassembled WGS sequence"/>
</dbReference>
<evidence type="ECO:0000313" key="4">
    <source>
        <dbReference type="EMBL" id="CAF4505882.1"/>
    </source>
</evidence>
<comment type="caution">
    <text evidence="4">The sequence shown here is derived from an EMBL/GenBank/DDBJ whole genome shotgun (WGS) entry which is preliminary data.</text>
</comment>
<reference evidence="4" key="1">
    <citation type="submission" date="2021-02" db="EMBL/GenBank/DDBJ databases">
        <authorList>
            <person name="Nowell W R."/>
        </authorList>
    </citation>
    <scope>NUCLEOTIDE SEQUENCE</scope>
</reference>
<dbReference type="InterPro" id="IPR055231">
    <property type="entry name" value="2AA_helical"/>
</dbReference>
<proteinExistence type="predicted"/>
<evidence type="ECO:0000313" key="5">
    <source>
        <dbReference type="EMBL" id="CAF4646869.1"/>
    </source>
</evidence>
<gene>
    <name evidence="3" type="ORF">BYL167_LOCUS35800</name>
    <name evidence="4" type="ORF">BYL167_LOCUS36226</name>
    <name evidence="5" type="ORF">GIL414_LOCUS40883</name>
    <name evidence="6" type="ORF">GIL414_LOCUS57924</name>
</gene>
<feature type="non-terminal residue" evidence="4">
    <location>
        <position position="1"/>
    </location>
</feature>
<dbReference type="EMBL" id="CAJOBH010076406">
    <property type="protein sequence ID" value="CAF4496352.1"/>
    <property type="molecule type" value="Genomic_DNA"/>
</dbReference>
<evidence type="ECO:0000313" key="7">
    <source>
        <dbReference type="Proteomes" id="UP000681967"/>
    </source>
</evidence>
<dbReference type="AlphaFoldDB" id="A0A8S2XM42"/>
<evidence type="ECO:0000313" key="6">
    <source>
        <dbReference type="EMBL" id="CAF5011953.1"/>
    </source>
</evidence>
<feature type="domain" description="Phosphatase 2A Regulatory Subunit A helical" evidence="2">
    <location>
        <begin position="1"/>
        <end position="35"/>
    </location>
</feature>
<evidence type="ECO:0000259" key="2">
    <source>
        <dbReference type="Pfam" id="PF22956"/>
    </source>
</evidence>
<accession>A0A8S2XM42</accession>
<dbReference type="Proteomes" id="UP000681720">
    <property type="component" value="Unassembled WGS sequence"/>
</dbReference>
<protein>
    <recommendedName>
        <fullName evidence="2">Phosphatase 2A Regulatory Subunit A helical domain-containing protein</fullName>
    </recommendedName>
</protein>
<dbReference type="EMBL" id="CAJOBJ010114444">
    <property type="protein sequence ID" value="CAF4646869.1"/>
    <property type="molecule type" value="Genomic_DNA"/>
</dbReference>
<name>A0A8S2XM42_9BILA</name>
<dbReference type="Pfam" id="PF22956">
    <property type="entry name" value="VPS15-like_hel"/>
    <property type="match status" value="1"/>
</dbReference>
<evidence type="ECO:0000313" key="3">
    <source>
        <dbReference type="EMBL" id="CAF4496352.1"/>
    </source>
</evidence>
<organism evidence="4 7">
    <name type="scientific">Rotaria magnacalcarata</name>
    <dbReference type="NCBI Taxonomy" id="392030"/>
    <lineage>
        <taxon>Eukaryota</taxon>
        <taxon>Metazoa</taxon>
        <taxon>Spiralia</taxon>
        <taxon>Gnathifera</taxon>
        <taxon>Rotifera</taxon>
        <taxon>Eurotatoria</taxon>
        <taxon>Bdelloidea</taxon>
        <taxon>Philodinida</taxon>
        <taxon>Philodinidae</taxon>
        <taxon>Rotaria</taxon>
    </lineage>
</organism>
<dbReference type="EMBL" id="CAJOBH010078517">
    <property type="protein sequence ID" value="CAF4505882.1"/>
    <property type="molecule type" value="Genomic_DNA"/>
</dbReference>
<evidence type="ECO:0000256" key="1">
    <source>
        <dbReference type="ARBA" id="ARBA00022737"/>
    </source>
</evidence>
<dbReference type="EMBL" id="CAJOBJ010211375">
    <property type="protein sequence ID" value="CAF5011953.1"/>
    <property type="molecule type" value="Genomic_DNA"/>
</dbReference>
<sequence>MRKLNHLHSRLLALELLRLMIPLVDDQIILDRILP</sequence>
<keyword evidence="1" id="KW-0677">Repeat</keyword>